<dbReference type="Proteomes" id="UP001497644">
    <property type="component" value="Chromosome 12"/>
</dbReference>
<gene>
    <name evidence="1" type="ORF">LPLAT_LOCUS3428</name>
</gene>
<evidence type="ECO:0000313" key="1">
    <source>
        <dbReference type="EMBL" id="CAL1677420.1"/>
    </source>
</evidence>
<dbReference type="EMBL" id="OZ034835">
    <property type="protein sequence ID" value="CAL1677420.1"/>
    <property type="molecule type" value="Genomic_DNA"/>
</dbReference>
<reference evidence="1" key="1">
    <citation type="submission" date="2024-04" db="EMBL/GenBank/DDBJ databases">
        <authorList>
            <consortium name="Molecular Ecology Group"/>
        </authorList>
    </citation>
    <scope>NUCLEOTIDE SEQUENCE</scope>
</reference>
<sequence length="66" mass="7545">MLQFMEEHPDLAHNRVQGTEKKGIRCCGRNLQITSTVVETEPQKLLISGLNHGEIGAWMSKQRRQN</sequence>
<organism evidence="1 2">
    <name type="scientific">Lasius platythorax</name>
    <dbReference type="NCBI Taxonomy" id="488582"/>
    <lineage>
        <taxon>Eukaryota</taxon>
        <taxon>Metazoa</taxon>
        <taxon>Ecdysozoa</taxon>
        <taxon>Arthropoda</taxon>
        <taxon>Hexapoda</taxon>
        <taxon>Insecta</taxon>
        <taxon>Pterygota</taxon>
        <taxon>Neoptera</taxon>
        <taxon>Endopterygota</taxon>
        <taxon>Hymenoptera</taxon>
        <taxon>Apocrita</taxon>
        <taxon>Aculeata</taxon>
        <taxon>Formicoidea</taxon>
        <taxon>Formicidae</taxon>
        <taxon>Formicinae</taxon>
        <taxon>Lasius</taxon>
        <taxon>Lasius</taxon>
    </lineage>
</organism>
<name>A0AAV2NC10_9HYME</name>
<accession>A0AAV2NC10</accession>
<keyword evidence="2" id="KW-1185">Reference proteome</keyword>
<dbReference type="AlphaFoldDB" id="A0AAV2NC10"/>
<proteinExistence type="predicted"/>
<evidence type="ECO:0000313" key="2">
    <source>
        <dbReference type="Proteomes" id="UP001497644"/>
    </source>
</evidence>
<protein>
    <submittedName>
        <fullName evidence="1">Uncharacterized protein</fullName>
    </submittedName>
</protein>